<sequence>MGEELQQQQNNSSTYGYGSSLDIESAASNALLREQEIETQKIIQGQREAGASVDGEDNTDILRQRADPNALKEHLLKFTAYHRAETASKRGSVSTCGEGNVDVGNGYGIPGGVAYAGHSEISEKPEPTDYLPEYLKHKLKARGILRDGSVAVTSNAQDASAGSWNRQISANTLPLGWVDAKDPASGATYYYNQHTGATQWERPLELPSTTSIAPPPMPPKEEWIETLDETSGHKYYYNTKTHVSQWEPPASLKQPSATNTNGKREIPPSQMPRCSGCGGWGVGLVQSWGYCAHCTRVFNLPEQQYLAYVTNARNSGQNDPNQSFSLMAMASLTTSSIALLNKSLLPNRSSLSSSTSLYRFSSPPSSVRSRFTSASIRAVALEPELNETPSSDIKETETVETQVFACPVCYEPLMRKGPSGINLQAIYRSGFKCGQCNKTYSSKDEYLDLTVTAGFDSFNEVKPITTELFRSPLVSFLYERGWRQNFARSGFPGPDEEFRMAEEYFKEAEGGVLVDVSCGSGLFSRKFAKSGKYSGVVALDYSENMLRQCNEFIKKDATFDSSTNIAVVRADVSRLPFPSGSVDAVHAGAALHCWPSPTNAIAEICRVLRSGGVFVGTTFLRYSPSTPWIIRPFQSRILQNYNYLMQDEIKDVCTTCGLTDYEDIVQDSFIMFTARKP</sequence>
<feature type="domain" description="WW" evidence="2">
    <location>
        <begin position="217"/>
        <end position="251"/>
    </location>
</feature>
<evidence type="ECO:0000256" key="1">
    <source>
        <dbReference type="SAM" id="MobiDB-lite"/>
    </source>
</evidence>
<dbReference type="PANTHER" id="PTHR43591:SF99">
    <property type="entry name" value="OS06G0646000 PROTEIN"/>
    <property type="match status" value="1"/>
</dbReference>
<dbReference type="SUPFAM" id="SSF51045">
    <property type="entry name" value="WW domain"/>
    <property type="match status" value="2"/>
</dbReference>
<evidence type="ECO:0000313" key="4">
    <source>
        <dbReference type="Proteomes" id="UP000266723"/>
    </source>
</evidence>
<dbReference type="Gene3D" id="3.40.50.150">
    <property type="entry name" value="Vaccinia Virus protein VP39"/>
    <property type="match status" value="1"/>
</dbReference>
<reference evidence="3 4" key="1">
    <citation type="journal article" date="2020" name="BMC Genomics">
        <title>Intraspecific diversification of the crop wild relative Brassica cretica Lam. using demographic model selection.</title>
        <authorList>
            <person name="Kioukis A."/>
            <person name="Michalopoulou V.A."/>
            <person name="Briers L."/>
            <person name="Pirintsos S."/>
            <person name="Studholme D.J."/>
            <person name="Pavlidis P."/>
            <person name="Sarris P.F."/>
        </authorList>
    </citation>
    <scope>NUCLEOTIDE SEQUENCE [LARGE SCALE GENOMIC DNA]</scope>
    <source>
        <strain evidence="4">cv. PFS-1207/04</strain>
    </source>
</reference>
<organism evidence="3 4">
    <name type="scientific">Brassica cretica</name>
    <name type="common">Mustard</name>
    <dbReference type="NCBI Taxonomy" id="69181"/>
    <lineage>
        <taxon>Eukaryota</taxon>
        <taxon>Viridiplantae</taxon>
        <taxon>Streptophyta</taxon>
        <taxon>Embryophyta</taxon>
        <taxon>Tracheophyta</taxon>
        <taxon>Spermatophyta</taxon>
        <taxon>Magnoliopsida</taxon>
        <taxon>eudicotyledons</taxon>
        <taxon>Gunneridae</taxon>
        <taxon>Pentapetalae</taxon>
        <taxon>rosids</taxon>
        <taxon>malvids</taxon>
        <taxon>Brassicales</taxon>
        <taxon>Brassicaceae</taxon>
        <taxon>Brassiceae</taxon>
        <taxon>Brassica</taxon>
    </lineage>
</organism>
<evidence type="ECO:0000259" key="2">
    <source>
        <dbReference type="PROSITE" id="PS50020"/>
    </source>
</evidence>
<dbReference type="SMART" id="SM00456">
    <property type="entry name" value="WW"/>
    <property type="match status" value="2"/>
</dbReference>
<accession>A0ABQ7DU17</accession>
<dbReference type="Proteomes" id="UP000266723">
    <property type="component" value="Unassembled WGS sequence"/>
</dbReference>
<proteinExistence type="predicted"/>
<dbReference type="PROSITE" id="PS01159">
    <property type="entry name" value="WW_DOMAIN_1"/>
    <property type="match status" value="2"/>
</dbReference>
<keyword evidence="4" id="KW-1185">Reference proteome</keyword>
<dbReference type="PANTHER" id="PTHR43591">
    <property type="entry name" value="METHYLTRANSFERASE"/>
    <property type="match status" value="1"/>
</dbReference>
<dbReference type="PROSITE" id="PS50020">
    <property type="entry name" value="WW_DOMAIN_2"/>
    <property type="match status" value="2"/>
</dbReference>
<comment type="caution">
    <text evidence="3">The sequence shown here is derived from an EMBL/GenBank/DDBJ whole genome shotgun (WGS) entry which is preliminary data.</text>
</comment>
<dbReference type="CDD" id="cd02440">
    <property type="entry name" value="AdoMet_MTases"/>
    <property type="match status" value="1"/>
</dbReference>
<dbReference type="Pfam" id="PF08241">
    <property type="entry name" value="Methyltransf_11"/>
    <property type="match status" value="1"/>
</dbReference>
<name>A0ABQ7DU17_BRACR</name>
<protein>
    <recommendedName>
        <fullName evidence="2">WW domain-containing protein</fullName>
    </recommendedName>
</protein>
<dbReference type="CDD" id="cd00201">
    <property type="entry name" value="WW"/>
    <property type="match status" value="2"/>
</dbReference>
<feature type="compositionally biased region" description="Polar residues" evidence="1">
    <location>
        <begin position="1"/>
        <end position="17"/>
    </location>
</feature>
<dbReference type="Gene3D" id="2.20.70.10">
    <property type="match status" value="2"/>
</dbReference>
<dbReference type="InterPro" id="IPR029063">
    <property type="entry name" value="SAM-dependent_MTases_sf"/>
</dbReference>
<dbReference type="Pfam" id="PF00397">
    <property type="entry name" value="WW"/>
    <property type="match status" value="2"/>
</dbReference>
<evidence type="ECO:0000313" key="3">
    <source>
        <dbReference type="EMBL" id="KAF3580715.1"/>
    </source>
</evidence>
<feature type="region of interest" description="Disordered" evidence="1">
    <location>
        <begin position="1"/>
        <end position="20"/>
    </location>
</feature>
<dbReference type="InterPro" id="IPR013216">
    <property type="entry name" value="Methyltransf_11"/>
</dbReference>
<dbReference type="InterPro" id="IPR001202">
    <property type="entry name" value="WW_dom"/>
</dbReference>
<feature type="domain" description="WW" evidence="2">
    <location>
        <begin position="171"/>
        <end position="205"/>
    </location>
</feature>
<dbReference type="InterPro" id="IPR036020">
    <property type="entry name" value="WW_dom_sf"/>
</dbReference>
<dbReference type="EMBL" id="QGKV02000649">
    <property type="protein sequence ID" value="KAF3580715.1"/>
    <property type="molecule type" value="Genomic_DNA"/>
</dbReference>
<dbReference type="SUPFAM" id="SSF53335">
    <property type="entry name" value="S-adenosyl-L-methionine-dependent methyltransferases"/>
    <property type="match status" value="1"/>
</dbReference>
<gene>
    <name evidence="3" type="ORF">DY000_02035762</name>
</gene>